<dbReference type="InterPro" id="IPR015424">
    <property type="entry name" value="PyrdxlP-dep_Trfase"/>
</dbReference>
<dbReference type="eggNOG" id="arCOG01130">
    <property type="taxonomic scope" value="Archaea"/>
</dbReference>
<accession>E1REC5</accession>
<dbReference type="EMBL" id="CP002117">
    <property type="protein sequence ID" value="ADN36088.1"/>
    <property type="molecule type" value="Genomic_DNA"/>
</dbReference>
<dbReference type="GO" id="GO:0006520">
    <property type="term" value="P:amino acid metabolic process"/>
    <property type="evidence" value="ECO:0007669"/>
    <property type="project" value="InterPro"/>
</dbReference>
<dbReference type="Proteomes" id="UP000006565">
    <property type="component" value="Chromosome"/>
</dbReference>
<comment type="similarity">
    <text evidence="2">Belongs to the class-I pyridoxal-phosphate-dependent aminotransferase family.</text>
</comment>
<keyword evidence="6" id="KW-0663">Pyridoxal phosphate</keyword>
<dbReference type="InterPro" id="IPR050596">
    <property type="entry name" value="AspAT/PAT-like"/>
</dbReference>
<dbReference type="InterPro" id="IPR015421">
    <property type="entry name" value="PyrdxlP-dep_Trfase_major"/>
</dbReference>
<evidence type="ECO:0000256" key="4">
    <source>
        <dbReference type="ARBA" id="ARBA00022576"/>
    </source>
</evidence>
<comment type="subunit">
    <text evidence="3">Homodimer.</text>
</comment>
<evidence type="ECO:0000256" key="6">
    <source>
        <dbReference type="ARBA" id="ARBA00022898"/>
    </source>
</evidence>
<dbReference type="Gene3D" id="3.40.640.10">
    <property type="entry name" value="Type I PLP-dependent aspartate aminotransferase-like (Major domain)"/>
    <property type="match status" value="1"/>
</dbReference>
<evidence type="ECO:0000313" key="9">
    <source>
        <dbReference type="Proteomes" id="UP000006565"/>
    </source>
</evidence>
<comment type="cofactor">
    <cofactor evidence="1">
        <name>pyridoxal 5'-phosphate</name>
        <dbReference type="ChEBI" id="CHEBI:597326"/>
    </cofactor>
</comment>
<sequence length="371" mass="40747">MKVEMKNNLFSERVLGIEMSGIRKFFQKAKPGSINLGIGQPDFPTPEHIKIAGIKAIEDNLTGYTFNTGVPELREAISAKFKRENGLVYSPDQIIVTGGAGEALHIAMESLVDNGDRVLYPDPGFVSYRECAVLAGGIPGGIPVDESLHIKTEVCKEMLDGAKVMVLNSPANPTGAVEDRETIRDLVEYADDAGVTVISDEVYEHFIYDKEHTSAALFGDNVVTINAASKTFSMTGWRIGFVAAEQELIDQMIKVHQYCLTCATSISQYAALAGYTGTNECVHEMKSEYAARRDLLYNGLKDLGFEFPKPEGAFYMFVPMETEMQYKILDAGVVIIPGDAFGKNAVDYARFSYAASRDDITEALKRIESII</sequence>
<dbReference type="PANTHER" id="PTHR46383:SF3">
    <property type="entry name" value="ASPARTATE AMINOTRANSFERASE-RELATED"/>
    <property type="match status" value="1"/>
</dbReference>
<organism evidence="8 9">
    <name type="scientific">Methanolacinia petrolearia (strain DSM 11571 / OCM 486 / SEBR 4847)</name>
    <name type="common">Methanoplanus petrolearius</name>
    <dbReference type="NCBI Taxonomy" id="679926"/>
    <lineage>
        <taxon>Archaea</taxon>
        <taxon>Methanobacteriati</taxon>
        <taxon>Methanobacteriota</taxon>
        <taxon>Stenosarchaea group</taxon>
        <taxon>Methanomicrobia</taxon>
        <taxon>Methanomicrobiales</taxon>
        <taxon>Methanomicrobiaceae</taxon>
        <taxon>Methanolacinia</taxon>
    </lineage>
</organism>
<protein>
    <submittedName>
        <fullName evidence="8">Aminotransferase class I and II</fullName>
    </submittedName>
</protein>
<keyword evidence="9" id="KW-1185">Reference proteome</keyword>
<keyword evidence="5 8" id="KW-0808">Transferase</keyword>
<dbReference type="GO" id="GO:0030170">
    <property type="term" value="F:pyridoxal phosphate binding"/>
    <property type="evidence" value="ECO:0007669"/>
    <property type="project" value="InterPro"/>
</dbReference>
<dbReference type="InterPro" id="IPR004839">
    <property type="entry name" value="Aminotransferase_I/II_large"/>
</dbReference>
<name>E1REC5_METP4</name>
<feature type="domain" description="Aminotransferase class I/classII large" evidence="7">
    <location>
        <begin position="34"/>
        <end position="367"/>
    </location>
</feature>
<evidence type="ECO:0000313" key="8">
    <source>
        <dbReference type="EMBL" id="ADN36088.1"/>
    </source>
</evidence>
<dbReference type="STRING" id="679926.Mpet_1328"/>
<evidence type="ECO:0000256" key="5">
    <source>
        <dbReference type="ARBA" id="ARBA00022679"/>
    </source>
</evidence>
<gene>
    <name evidence="8" type="ordered locus">Mpet_1328</name>
</gene>
<dbReference type="SUPFAM" id="SSF53383">
    <property type="entry name" value="PLP-dependent transferases"/>
    <property type="match status" value="1"/>
</dbReference>
<evidence type="ECO:0000259" key="7">
    <source>
        <dbReference type="Pfam" id="PF00155"/>
    </source>
</evidence>
<dbReference type="KEGG" id="mpi:Mpet_1328"/>
<dbReference type="PANTHER" id="PTHR46383">
    <property type="entry name" value="ASPARTATE AMINOTRANSFERASE"/>
    <property type="match status" value="1"/>
</dbReference>
<evidence type="ECO:0000256" key="2">
    <source>
        <dbReference type="ARBA" id="ARBA00007441"/>
    </source>
</evidence>
<dbReference type="RefSeq" id="WP_013329265.1">
    <property type="nucleotide sequence ID" value="NC_014507.1"/>
</dbReference>
<evidence type="ECO:0000256" key="1">
    <source>
        <dbReference type="ARBA" id="ARBA00001933"/>
    </source>
</evidence>
<evidence type="ECO:0000256" key="3">
    <source>
        <dbReference type="ARBA" id="ARBA00011738"/>
    </source>
</evidence>
<dbReference type="GO" id="GO:0008483">
    <property type="term" value="F:transaminase activity"/>
    <property type="evidence" value="ECO:0007669"/>
    <property type="project" value="UniProtKB-KW"/>
</dbReference>
<keyword evidence="4 8" id="KW-0032">Aminotransferase</keyword>
<dbReference type="HOGENOM" id="CLU_017584_4_3_2"/>
<dbReference type="CDD" id="cd00609">
    <property type="entry name" value="AAT_like"/>
    <property type="match status" value="1"/>
</dbReference>
<reference evidence="8 9" key="1">
    <citation type="journal article" date="2010" name="Stand. Genomic Sci.">
        <title>Complete genome sequence of Methanoplanus petrolearius type strain (SEBR 4847).</title>
        <authorList>
            <person name="Brambilla E."/>
            <person name="Djao O.D."/>
            <person name="Daligault H."/>
            <person name="Lapidus A."/>
            <person name="Lucas S."/>
            <person name="Hammon N."/>
            <person name="Nolan M."/>
            <person name="Tice H."/>
            <person name="Cheng J.F."/>
            <person name="Han C."/>
            <person name="Tapia R."/>
            <person name="Goodwin L."/>
            <person name="Pitluck S."/>
            <person name="Liolios K."/>
            <person name="Ivanova N."/>
            <person name="Mavromatis K."/>
            <person name="Mikhailova N."/>
            <person name="Pati A."/>
            <person name="Chen A."/>
            <person name="Palaniappan K."/>
            <person name="Land M."/>
            <person name="Hauser L."/>
            <person name="Chang Y.J."/>
            <person name="Jeffries C.D."/>
            <person name="Rohde M."/>
            <person name="Spring S."/>
            <person name="Sikorski J."/>
            <person name="Goker M."/>
            <person name="Woyke T."/>
            <person name="Bristow J."/>
            <person name="Eisen J.A."/>
            <person name="Markowitz V."/>
            <person name="Hugenholtz P."/>
            <person name="Kyrpides N.C."/>
            <person name="Klenk H.P."/>
        </authorList>
    </citation>
    <scope>NUCLEOTIDE SEQUENCE [LARGE SCALE GENOMIC DNA]</scope>
    <source>
        <strain evidence="9">DSM 11571 / OCM 486 / SEBR 4847</strain>
    </source>
</reference>
<dbReference type="Pfam" id="PF00155">
    <property type="entry name" value="Aminotran_1_2"/>
    <property type="match status" value="1"/>
</dbReference>
<proteinExistence type="inferred from homology"/>
<dbReference type="GeneID" id="9743795"/>
<dbReference type="AlphaFoldDB" id="E1REC5"/>